<feature type="domain" description="CAAX prenyl protease 2/Lysostaphin resistance protein A-like" evidence="3">
    <location>
        <begin position="50"/>
        <end position="101"/>
    </location>
</feature>
<dbReference type="GO" id="GO:0004175">
    <property type="term" value="F:endopeptidase activity"/>
    <property type="evidence" value="ECO:0007669"/>
    <property type="project" value="UniProtKB-ARBA"/>
</dbReference>
<keyword evidence="5" id="KW-1185">Reference proteome</keyword>
<comment type="similarity">
    <text evidence="1">Belongs to the UPF0177 family.</text>
</comment>
<name>A0A0R2GTX7_9LACO</name>
<dbReference type="AlphaFoldDB" id="A0A0R2GTX7"/>
<feature type="transmembrane region" description="Helical" evidence="2">
    <location>
        <begin position="80"/>
        <end position="99"/>
    </location>
</feature>
<keyword evidence="2" id="KW-1133">Transmembrane helix</keyword>
<evidence type="ECO:0000256" key="2">
    <source>
        <dbReference type="SAM" id="Phobius"/>
    </source>
</evidence>
<organism evidence="4 5">
    <name type="scientific">Limosilactobacillus ingluviei</name>
    <dbReference type="NCBI Taxonomy" id="148604"/>
    <lineage>
        <taxon>Bacteria</taxon>
        <taxon>Bacillati</taxon>
        <taxon>Bacillota</taxon>
        <taxon>Bacilli</taxon>
        <taxon>Lactobacillales</taxon>
        <taxon>Lactobacillaceae</taxon>
        <taxon>Limosilactobacillus</taxon>
    </lineage>
</organism>
<keyword evidence="2" id="KW-0472">Membrane</keyword>
<sequence length="105" mass="11136">MALHLALSPRSAGVIAGSLAVIWGLAIWLLTPGYFIAAPAFSSFEFARTMAGFITAVLVTPLIEELTFRGVILARLSTNYGARVGLAGSALLFGASHLLNGRFQW</sequence>
<gene>
    <name evidence="4" type="ORF">IV41_GL000418</name>
</gene>
<evidence type="ECO:0000313" key="4">
    <source>
        <dbReference type="EMBL" id="KRN44377.1"/>
    </source>
</evidence>
<dbReference type="InterPro" id="IPR003675">
    <property type="entry name" value="Rce1/LyrA-like_dom"/>
</dbReference>
<accession>A0A0R2GTX7</accession>
<dbReference type="Proteomes" id="UP000051639">
    <property type="component" value="Unassembled WGS sequence"/>
</dbReference>
<dbReference type="GO" id="GO:0080120">
    <property type="term" value="P:CAAX-box protein maturation"/>
    <property type="evidence" value="ECO:0007669"/>
    <property type="project" value="UniProtKB-ARBA"/>
</dbReference>
<evidence type="ECO:0000259" key="3">
    <source>
        <dbReference type="Pfam" id="PF02517"/>
    </source>
</evidence>
<feature type="transmembrane region" description="Helical" evidence="2">
    <location>
        <begin position="50"/>
        <end position="68"/>
    </location>
</feature>
<dbReference type="Pfam" id="PF02517">
    <property type="entry name" value="Rce1-like"/>
    <property type="match status" value="1"/>
</dbReference>
<dbReference type="RefSeq" id="WP_152977222.1">
    <property type="nucleotide sequence ID" value="NZ_JQBA01000015.1"/>
</dbReference>
<evidence type="ECO:0000256" key="1">
    <source>
        <dbReference type="ARBA" id="ARBA00009067"/>
    </source>
</evidence>
<feature type="transmembrane region" description="Helical" evidence="2">
    <location>
        <begin position="12"/>
        <end position="30"/>
    </location>
</feature>
<protein>
    <recommendedName>
        <fullName evidence="3">CAAX prenyl protease 2/Lysostaphin resistance protein A-like domain-containing protein</fullName>
    </recommendedName>
</protein>
<dbReference type="PATRIC" id="fig|148604.4.peg.420"/>
<reference evidence="4 5" key="1">
    <citation type="journal article" date="2015" name="Genome Announc.">
        <title>Expanding the biotechnology potential of lactobacilli through comparative genomics of 213 strains and associated genera.</title>
        <authorList>
            <person name="Sun Z."/>
            <person name="Harris H.M."/>
            <person name="McCann A."/>
            <person name="Guo C."/>
            <person name="Argimon S."/>
            <person name="Zhang W."/>
            <person name="Yang X."/>
            <person name="Jeffery I.B."/>
            <person name="Cooney J.C."/>
            <person name="Kagawa T.F."/>
            <person name="Liu W."/>
            <person name="Song Y."/>
            <person name="Salvetti E."/>
            <person name="Wrobel A."/>
            <person name="Rasinkangas P."/>
            <person name="Parkhill J."/>
            <person name="Rea M.C."/>
            <person name="O'Sullivan O."/>
            <person name="Ritari J."/>
            <person name="Douillard F.P."/>
            <person name="Paul Ross R."/>
            <person name="Yang R."/>
            <person name="Briner A.E."/>
            <person name="Felis G.E."/>
            <person name="de Vos W.M."/>
            <person name="Barrangou R."/>
            <person name="Klaenhammer T.R."/>
            <person name="Caufield P.W."/>
            <person name="Cui Y."/>
            <person name="Zhang H."/>
            <person name="O'Toole P.W."/>
        </authorList>
    </citation>
    <scope>NUCLEOTIDE SEQUENCE [LARGE SCALE GENOMIC DNA]</scope>
    <source>
        <strain evidence="4 5">DSM 14792</strain>
    </source>
</reference>
<dbReference type="EMBL" id="JQBA01000015">
    <property type="protein sequence ID" value="KRN44377.1"/>
    <property type="molecule type" value="Genomic_DNA"/>
</dbReference>
<comment type="caution">
    <text evidence="4">The sequence shown here is derived from an EMBL/GenBank/DDBJ whole genome shotgun (WGS) entry which is preliminary data.</text>
</comment>
<dbReference type="OrthoDB" id="8607342at2"/>
<evidence type="ECO:0000313" key="5">
    <source>
        <dbReference type="Proteomes" id="UP000051639"/>
    </source>
</evidence>
<proteinExistence type="inferred from homology"/>
<keyword evidence="2" id="KW-0812">Transmembrane</keyword>